<evidence type="ECO:0000256" key="2">
    <source>
        <dbReference type="ARBA" id="ARBA00022448"/>
    </source>
</evidence>
<sequence>VFQRIKYLIFQFSTTSRIFSYIFLISLFFTVVVVGMGASYFGLFSEEALRAEGIDNLFGGGLRDSFWWSMKHVFDPGALSENYGAPPPVLAFAIFNSVSGLVIISALIGIIVNSINAVTEKTKSGLYTIREINHLLILGWNKKSIPILKQFAKQGEKPRIVILTSVDIQYVHLELRREAKNLKGLKILPMKGSIAIPSDLDRIAVSKAAYILLLADGIGYKNSVSDVTTIKTLMLLNTEKRQSYTTNIVAEIEKTENLPIADVASKLNHPVVSTSEFIGKTMVQCARYPGYAEIYRHLFSAEKHTIEIMKLPIPDGALFGDLSSQIEGGTLIGIGWEEEKNGALRRAAVLNPEPDYDLMKGDELILIRSAGQKIKILEKEKNQNNTGSPESFTRPKIKRALVLSKNPNLGPIVRELDQHSSEDIEIVLACSDSQSTAEALLDKYQNSFSGRLDIKPIEFNLDGIWSLELLEPENFDVIFLVANESDDQAEADNATILILLLLKEMKRKSDKTFFPPVIAEFLDQDSQELNQDSPLTDAVVSTTFLSMLLAQLVKAPFMERI</sequence>
<accession>A0A382CL45</accession>
<keyword evidence="3 7" id="KW-0812">Transmembrane</keyword>
<feature type="transmembrane region" description="Helical" evidence="7">
    <location>
        <begin position="21"/>
        <end position="43"/>
    </location>
</feature>
<dbReference type="GO" id="GO:0012505">
    <property type="term" value="C:endomembrane system"/>
    <property type="evidence" value="ECO:0007669"/>
    <property type="project" value="UniProtKB-SubCell"/>
</dbReference>
<evidence type="ECO:0000256" key="7">
    <source>
        <dbReference type="SAM" id="Phobius"/>
    </source>
</evidence>
<feature type="domain" description="CASTOR/POLLUX/SYM8 ion channel conserved" evidence="8">
    <location>
        <begin position="276"/>
        <end position="375"/>
    </location>
</feature>
<feature type="non-terminal residue" evidence="9">
    <location>
        <position position="561"/>
    </location>
</feature>
<dbReference type="Pfam" id="PF06241">
    <property type="entry name" value="Castor_Poll_mid"/>
    <property type="match status" value="1"/>
</dbReference>
<dbReference type="InterPro" id="IPR010420">
    <property type="entry name" value="CASTOR/POLLUX/SYM8_dom"/>
</dbReference>
<evidence type="ECO:0000256" key="5">
    <source>
        <dbReference type="ARBA" id="ARBA00023065"/>
    </source>
</evidence>
<organism evidence="9">
    <name type="scientific">marine metagenome</name>
    <dbReference type="NCBI Taxonomy" id="408172"/>
    <lineage>
        <taxon>unclassified sequences</taxon>
        <taxon>metagenomes</taxon>
        <taxon>ecological metagenomes</taxon>
    </lineage>
</organism>
<protein>
    <recommendedName>
        <fullName evidence="8">CASTOR/POLLUX/SYM8 ion channel conserved domain-containing protein</fullName>
    </recommendedName>
</protein>
<name>A0A382CL45_9ZZZZ</name>
<dbReference type="PANTHER" id="PTHR31563">
    <property type="entry name" value="ION CHANNEL POLLUX-RELATED"/>
    <property type="match status" value="1"/>
</dbReference>
<reference evidence="9" key="1">
    <citation type="submission" date="2018-05" db="EMBL/GenBank/DDBJ databases">
        <authorList>
            <person name="Lanie J.A."/>
            <person name="Ng W.-L."/>
            <person name="Kazmierczak K.M."/>
            <person name="Andrzejewski T.M."/>
            <person name="Davidsen T.M."/>
            <person name="Wayne K.J."/>
            <person name="Tettelin H."/>
            <person name="Glass J.I."/>
            <person name="Rusch D."/>
            <person name="Podicherti R."/>
            <person name="Tsui H.-C.T."/>
            <person name="Winkler M.E."/>
        </authorList>
    </citation>
    <scope>NUCLEOTIDE SEQUENCE</scope>
</reference>
<evidence type="ECO:0000256" key="3">
    <source>
        <dbReference type="ARBA" id="ARBA00022692"/>
    </source>
</evidence>
<dbReference type="InterPro" id="IPR044849">
    <property type="entry name" value="CASTOR/POLLUX/SYM8-like"/>
</dbReference>
<evidence type="ECO:0000313" key="9">
    <source>
        <dbReference type="EMBL" id="SVB26948.1"/>
    </source>
</evidence>
<comment type="subcellular location">
    <subcellularLocation>
        <location evidence="1">Endomembrane system</location>
        <topology evidence="1">Multi-pass membrane protein</topology>
    </subcellularLocation>
</comment>
<evidence type="ECO:0000256" key="4">
    <source>
        <dbReference type="ARBA" id="ARBA00022989"/>
    </source>
</evidence>
<dbReference type="PANTHER" id="PTHR31563:SF10">
    <property type="entry name" value="ION CHANNEL POLLUX-RELATED"/>
    <property type="match status" value="1"/>
</dbReference>
<dbReference type="AlphaFoldDB" id="A0A382CL45"/>
<evidence type="ECO:0000259" key="8">
    <source>
        <dbReference type="Pfam" id="PF06241"/>
    </source>
</evidence>
<keyword evidence="6 7" id="KW-0472">Membrane</keyword>
<dbReference type="GO" id="GO:0006811">
    <property type="term" value="P:monoatomic ion transport"/>
    <property type="evidence" value="ECO:0007669"/>
    <property type="project" value="UniProtKB-KW"/>
</dbReference>
<feature type="non-terminal residue" evidence="9">
    <location>
        <position position="1"/>
    </location>
</feature>
<evidence type="ECO:0000256" key="6">
    <source>
        <dbReference type="ARBA" id="ARBA00023136"/>
    </source>
</evidence>
<keyword evidence="4 7" id="KW-1133">Transmembrane helix</keyword>
<dbReference type="EMBL" id="UINC01035092">
    <property type="protein sequence ID" value="SVB26948.1"/>
    <property type="molecule type" value="Genomic_DNA"/>
</dbReference>
<keyword evidence="5" id="KW-0406">Ion transport</keyword>
<gene>
    <name evidence="9" type="ORF">METZ01_LOCUS179802</name>
</gene>
<dbReference type="Gene3D" id="3.40.50.720">
    <property type="entry name" value="NAD(P)-binding Rossmann-like Domain"/>
    <property type="match status" value="2"/>
</dbReference>
<proteinExistence type="predicted"/>
<evidence type="ECO:0000256" key="1">
    <source>
        <dbReference type="ARBA" id="ARBA00004127"/>
    </source>
</evidence>
<keyword evidence="2" id="KW-0813">Transport</keyword>
<feature type="transmembrane region" description="Helical" evidence="7">
    <location>
        <begin position="89"/>
        <end position="112"/>
    </location>
</feature>